<accession>A0A078AWT7</accession>
<keyword evidence="4 6" id="KW-1133">Transmembrane helix</keyword>
<dbReference type="InterPro" id="IPR004837">
    <property type="entry name" value="NaCa_Exmemb"/>
</dbReference>
<proteinExistence type="predicted"/>
<dbReference type="EMBL" id="CCKQ01013591">
    <property type="protein sequence ID" value="CDW85273.1"/>
    <property type="molecule type" value="Genomic_DNA"/>
</dbReference>
<evidence type="ECO:0000313" key="8">
    <source>
        <dbReference type="EMBL" id="CDW85273.1"/>
    </source>
</evidence>
<gene>
    <name evidence="8" type="primary">Contig6510.g305</name>
    <name evidence="8" type="ORF">STYLEM_14347</name>
</gene>
<feature type="transmembrane region" description="Helical" evidence="6">
    <location>
        <begin position="356"/>
        <end position="375"/>
    </location>
</feature>
<dbReference type="Gene3D" id="1.20.1420.30">
    <property type="entry name" value="NCX, central ion-binding region"/>
    <property type="match status" value="1"/>
</dbReference>
<dbReference type="InterPro" id="IPR051359">
    <property type="entry name" value="CaCA_antiporter"/>
</dbReference>
<comment type="subcellular location">
    <subcellularLocation>
        <location evidence="1">Membrane</location>
        <topology evidence="1">Multi-pass membrane protein</topology>
    </subcellularLocation>
</comment>
<dbReference type="PANTHER" id="PTHR12266:SF0">
    <property type="entry name" value="MITOCHONDRIAL SODIUM_CALCIUM EXCHANGER PROTEIN"/>
    <property type="match status" value="1"/>
</dbReference>
<sequence>MYVELRESAMPKIKFDDELVDFISRTEGLIKEEEVIAGFYNFEDHHQKIENVDKHHSHQINNQGGVVIRDTYFNNIFKDKDNSRGSNPQIRSSDLQQDQSYMFNKMKMYIKKKYQEEVNDDDEKSSGFSLRRLVHYIIAKPFNLWRDLMIPISEEDVWRRNFSSLSPIVGLITVLAYTEYIFDHFQQAAAGVAVLLGLVIRLKTYRNKPPQKALMFFLLFSFAMSIFWIWATAQLLIDLLEIFGLLTGLPNNLLALTVLAWGNSVGDFIANTSIAKKGFAEMALTGCFAAPLFNNVLGLGITVFKSNYITGEVINCQIEDFHARIPLIMIAGNFLTLFLILITTICNGSHLSKIQAFINILIYAAIIVVIVVQALQ</sequence>
<evidence type="ECO:0000256" key="2">
    <source>
        <dbReference type="ARBA" id="ARBA00022448"/>
    </source>
</evidence>
<dbReference type="OMA" id="ITTICNG"/>
<evidence type="ECO:0000256" key="3">
    <source>
        <dbReference type="ARBA" id="ARBA00022692"/>
    </source>
</evidence>
<evidence type="ECO:0000256" key="4">
    <source>
        <dbReference type="ARBA" id="ARBA00022989"/>
    </source>
</evidence>
<keyword evidence="9" id="KW-1185">Reference proteome</keyword>
<feature type="domain" description="Sodium/calcium exchanger membrane region" evidence="7">
    <location>
        <begin position="218"/>
        <end position="371"/>
    </location>
</feature>
<dbReference type="Proteomes" id="UP000039865">
    <property type="component" value="Unassembled WGS sequence"/>
</dbReference>
<feature type="transmembrane region" description="Helical" evidence="6">
    <location>
        <begin position="214"/>
        <end position="233"/>
    </location>
</feature>
<dbReference type="GO" id="GO:0008324">
    <property type="term" value="F:monoatomic cation transmembrane transporter activity"/>
    <property type="evidence" value="ECO:0007669"/>
    <property type="project" value="TreeGrafter"/>
</dbReference>
<dbReference type="AlphaFoldDB" id="A0A078AWT7"/>
<dbReference type="PANTHER" id="PTHR12266">
    <property type="entry name" value="NA+/CA2+ K+ INDEPENDENT EXCHANGER"/>
    <property type="match status" value="1"/>
</dbReference>
<dbReference type="OrthoDB" id="407410at2759"/>
<feature type="transmembrane region" description="Helical" evidence="6">
    <location>
        <begin position="162"/>
        <end position="178"/>
    </location>
</feature>
<feature type="transmembrane region" description="Helical" evidence="6">
    <location>
        <begin position="324"/>
        <end position="344"/>
    </location>
</feature>
<dbReference type="InterPro" id="IPR044880">
    <property type="entry name" value="NCX_ion-bd_dom_sf"/>
</dbReference>
<dbReference type="Pfam" id="PF01699">
    <property type="entry name" value="Na_Ca_ex"/>
    <property type="match status" value="1"/>
</dbReference>
<feature type="transmembrane region" description="Helical" evidence="6">
    <location>
        <begin position="184"/>
        <end position="202"/>
    </location>
</feature>
<keyword evidence="5 6" id="KW-0472">Membrane</keyword>
<reference evidence="8 9" key="1">
    <citation type="submission" date="2014-06" db="EMBL/GenBank/DDBJ databases">
        <authorList>
            <person name="Swart Estienne"/>
        </authorList>
    </citation>
    <scope>NUCLEOTIDE SEQUENCE [LARGE SCALE GENOMIC DNA]</scope>
    <source>
        <strain evidence="8 9">130c</strain>
    </source>
</reference>
<dbReference type="InParanoid" id="A0A078AWT7"/>
<evidence type="ECO:0000259" key="7">
    <source>
        <dbReference type="Pfam" id="PF01699"/>
    </source>
</evidence>
<name>A0A078AWT7_STYLE</name>
<protein>
    <recommendedName>
        <fullName evidence="7">Sodium/calcium exchanger membrane region domain-containing protein</fullName>
    </recommendedName>
</protein>
<feature type="transmembrane region" description="Helical" evidence="6">
    <location>
        <begin position="282"/>
        <end position="304"/>
    </location>
</feature>
<keyword evidence="2" id="KW-0813">Transport</keyword>
<evidence type="ECO:0000256" key="5">
    <source>
        <dbReference type="ARBA" id="ARBA00023136"/>
    </source>
</evidence>
<evidence type="ECO:0000256" key="1">
    <source>
        <dbReference type="ARBA" id="ARBA00004141"/>
    </source>
</evidence>
<dbReference type="GO" id="GO:0016020">
    <property type="term" value="C:membrane"/>
    <property type="evidence" value="ECO:0007669"/>
    <property type="project" value="UniProtKB-SubCell"/>
</dbReference>
<evidence type="ECO:0000313" key="9">
    <source>
        <dbReference type="Proteomes" id="UP000039865"/>
    </source>
</evidence>
<organism evidence="8 9">
    <name type="scientific">Stylonychia lemnae</name>
    <name type="common">Ciliate</name>
    <dbReference type="NCBI Taxonomy" id="5949"/>
    <lineage>
        <taxon>Eukaryota</taxon>
        <taxon>Sar</taxon>
        <taxon>Alveolata</taxon>
        <taxon>Ciliophora</taxon>
        <taxon>Intramacronucleata</taxon>
        <taxon>Spirotrichea</taxon>
        <taxon>Stichotrichia</taxon>
        <taxon>Sporadotrichida</taxon>
        <taxon>Oxytrichidae</taxon>
        <taxon>Stylonychinae</taxon>
        <taxon>Stylonychia</taxon>
    </lineage>
</organism>
<evidence type="ECO:0000256" key="6">
    <source>
        <dbReference type="SAM" id="Phobius"/>
    </source>
</evidence>
<keyword evidence="3 6" id="KW-0812">Transmembrane</keyword>